<dbReference type="InterPro" id="IPR036768">
    <property type="entry name" value="PolIII_chi_sf"/>
</dbReference>
<keyword evidence="2" id="KW-1185">Reference proteome</keyword>
<organism evidence="1 2">
    <name type="scientific">Thiosulfatimonas sediminis</name>
    <dbReference type="NCBI Taxonomy" id="2675054"/>
    <lineage>
        <taxon>Bacteria</taxon>
        <taxon>Pseudomonadati</taxon>
        <taxon>Pseudomonadota</taxon>
        <taxon>Gammaproteobacteria</taxon>
        <taxon>Thiotrichales</taxon>
        <taxon>Piscirickettsiaceae</taxon>
        <taxon>Thiosulfatimonas</taxon>
    </lineage>
</organism>
<evidence type="ECO:0000313" key="2">
    <source>
        <dbReference type="Proteomes" id="UP000501726"/>
    </source>
</evidence>
<dbReference type="Gene3D" id="3.40.50.10110">
    <property type="entry name" value="DNA polymerase III subunit chi"/>
    <property type="match status" value="1"/>
</dbReference>
<evidence type="ECO:0000313" key="1">
    <source>
        <dbReference type="EMBL" id="BBP45214.1"/>
    </source>
</evidence>
<sequence>MTDDNASSHAEPKEVLFYILNSTELNELDAFVCKLVNKIYQQGRRCDLRFADQQQAQRFELTLWNWRADSFIPHSLERQISAPIQLYADHIDQPCQDVLINLHPNFCEQHQAYQRTIEVVDQSDFLIQKGRQRWRDYQSRQLEPIVHKIGFN</sequence>
<dbReference type="RefSeq" id="WP_173270691.1">
    <property type="nucleotide sequence ID" value="NZ_AP021889.1"/>
</dbReference>
<dbReference type="Proteomes" id="UP000501726">
    <property type="component" value="Chromosome"/>
</dbReference>
<gene>
    <name evidence="1" type="primary">holC</name>
    <name evidence="1" type="ORF">THMIRHAS_05870</name>
</gene>
<proteinExistence type="predicted"/>
<dbReference type="Pfam" id="PF04364">
    <property type="entry name" value="DNA_pol3_chi"/>
    <property type="match status" value="1"/>
</dbReference>
<dbReference type="PANTHER" id="PTHR38767">
    <property type="entry name" value="DNA POLYMERASE III SUBUNIT CHI"/>
    <property type="match status" value="1"/>
</dbReference>
<dbReference type="EMBL" id="AP021889">
    <property type="protein sequence ID" value="BBP45214.1"/>
    <property type="molecule type" value="Genomic_DNA"/>
</dbReference>
<dbReference type="GO" id="GO:0032298">
    <property type="term" value="P:positive regulation of DNA-templated DNA replication initiation"/>
    <property type="evidence" value="ECO:0007669"/>
    <property type="project" value="TreeGrafter"/>
</dbReference>
<name>A0A6F8PT59_9GAMM</name>
<dbReference type="InterPro" id="IPR007459">
    <property type="entry name" value="DNA_pol3_chi"/>
</dbReference>
<dbReference type="PANTHER" id="PTHR38767:SF1">
    <property type="entry name" value="DNA POLYMERASE III SUBUNIT CHI"/>
    <property type="match status" value="1"/>
</dbReference>
<accession>A0A6F8PT59</accession>
<dbReference type="KEGG" id="tse:THMIRHAS_05870"/>
<reference evidence="2" key="1">
    <citation type="submission" date="2019-11" db="EMBL/GenBank/DDBJ databases">
        <title>Isolation and characterization of two novel species in the genus Thiomicrorhabdus.</title>
        <authorList>
            <person name="Mochizuki J."/>
            <person name="Kojima H."/>
            <person name="Fukui M."/>
        </authorList>
    </citation>
    <scope>NUCLEOTIDE SEQUENCE [LARGE SCALE GENOMIC DNA]</scope>
    <source>
        <strain evidence="2">aks77</strain>
    </source>
</reference>
<protein>
    <submittedName>
        <fullName evidence="1">DNA polymerase III subunit chi</fullName>
    </submittedName>
</protein>
<dbReference type="AlphaFoldDB" id="A0A6F8PT59"/>
<dbReference type="GO" id="GO:0006260">
    <property type="term" value="P:DNA replication"/>
    <property type="evidence" value="ECO:0007669"/>
    <property type="project" value="InterPro"/>
</dbReference>
<dbReference type="GO" id="GO:0003887">
    <property type="term" value="F:DNA-directed DNA polymerase activity"/>
    <property type="evidence" value="ECO:0007669"/>
    <property type="project" value="InterPro"/>
</dbReference>
<dbReference type="SUPFAM" id="SSF102400">
    <property type="entry name" value="DNA polymerase III chi subunit"/>
    <property type="match status" value="1"/>
</dbReference>
<dbReference type="GO" id="GO:0003677">
    <property type="term" value="F:DNA binding"/>
    <property type="evidence" value="ECO:0007669"/>
    <property type="project" value="InterPro"/>
</dbReference>